<dbReference type="Proteomes" id="UP001597180">
    <property type="component" value="Unassembled WGS sequence"/>
</dbReference>
<proteinExistence type="predicted"/>
<dbReference type="InterPro" id="IPR053913">
    <property type="entry name" value="NADAR-DarT1"/>
</dbReference>
<evidence type="ECO:0000313" key="1">
    <source>
        <dbReference type="EMBL" id="MFD1219607.1"/>
    </source>
</evidence>
<dbReference type="EMBL" id="JBHTLU010000012">
    <property type="protein sequence ID" value="MFD1219607.1"/>
    <property type="molecule type" value="Genomic_DNA"/>
</dbReference>
<organism evidence="1 2">
    <name type="scientific">Paenibacillus vulneris</name>
    <dbReference type="NCBI Taxonomy" id="1133364"/>
    <lineage>
        <taxon>Bacteria</taxon>
        <taxon>Bacillati</taxon>
        <taxon>Bacillota</taxon>
        <taxon>Bacilli</taxon>
        <taxon>Bacillales</taxon>
        <taxon>Paenibacillaceae</taxon>
        <taxon>Paenibacillus</taxon>
    </lineage>
</organism>
<keyword evidence="2" id="KW-1185">Reference proteome</keyword>
<dbReference type="Pfam" id="PF22397">
    <property type="entry name" value="NADAR-DarT1"/>
    <property type="match status" value="1"/>
</dbReference>
<evidence type="ECO:0000313" key="2">
    <source>
        <dbReference type="Proteomes" id="UP001597180"/>
    </source>
</evidence>
<gene>
    <name evidence="1" type="ORF">ACFQ4B_05720</name>
</gene>
<accession>A0ABW3UGQ7</accession>
<dbReference type="RefSeq" id="WP_377740553.1">
    <property type="nucleotide sequence ID" value="NZ_JBHSUK010000023.1"/>
</dbReference>
<protein>
    <submittedName>
        <fullName evidence="1">DUF6977 family protein</fullName>
    </submittedName>
</protein>
<comment type="caution">
    <text evidence="1">The sequence shown here is derived from an EMBL/GenBank/DDBJ whole genome shotgun (WGS) entry which is preliminary data.</text>
</comment>
<reference evidence="2" key="1">
    <citation type="journal article" date="2019" name="Int. J. Syst. Evol. Microbiol.">
        <title>The Global Catalogue of Microorganisms (GCM) 10K type strain sequencing project: providing services to taxonomists for standard genome sequencing and annotation.</title>
        <authorList>
            <consortium name="The Broad Institute Genomics Platform"/>
            <consortium name="The Broad Institute Genome Sequencing Center for Infectious Disease"/>
            <person name="Wu L."/>
            <person name="Ma J."/>
        </authorList>
    </citation>
    <scope>NUCLEOTIDE SEQUENCE [LARGE SCALE GENOMIC DNA]</scope>
    <source>
        <strain evidence="2">CCUG 53270</strain>
    </source>
</reference>
<sequence>MLECSSKGDKRFSAFYAKVKTWNKLDSIENHYQLCKRFGDFKPSSWKDAKGKQPTHIELNGKQYNLMYLSQWYKMLWVKYLDDNPELVEYAKGFDDFNDIFKGKSLNCQADVVRQYIKQGRESLVEEYQELVEVLKRK</sequence>
<name>A0ABW3UGQ7_9BACL</name>